<protein>
    <recommendedName>
        <fullName evidence="3 7">Pyruvate dehydrogenase E1 component subunit beta</fullName>
        <ecNumber evidence="2 7">1.2.4.1</ecNumber>
    </recommendedName>
</protein>
<evidence type="ECO:0000256" key="3">
    <source>
        <dbReference type="ARBA" id="ARBA00016138"/>
    </source>
</evidence>
<dbReference type="SMART" id="SM00861">
    <property type="entry name" value="Transket_pyr"/>
    <property type="match status" value="1"/>
</dbReference>
<dbReference type="Pfam" id="PF02779">
    <property type="entry name" value="Transket_pyr"/>
    <property type="match status" value="1"/>
</dbReference>
<dbReference type="InterPro" id="IPR029061">
    <property type="entry name" value="THDP-binding"/>
</dbReference>
<dbReference type="InterPro" id="IPR005475">
    <property type="entry name" value="Transketolase-like_Pyr-bd"/>
</dbReference>
<dbReference type="InterPro" id="IPR009014">
    <property type="entry name" value="Transketo_C/PFOR_II"/>
</dbReference>
<keyword evidence="5 7" id="KW-0786">Thiamine pyrophosphate</keyword>
<dbReference type="PANTHER" id="PTHR11624">
    <property type="entry name" value="DEHYDROGENASE RELATED"/>
    <property type="match status" value="1"/>
</dbReference>
<dbReference type="Gene3D" id="3.40.50.920">
    <property type="match status" value="1"/>
</dbReference>
<gene>
    <name evidence="9" type="ORF">FH608_014440</name>
</gene>
<dbReference type="RefSeq" id="WP_139631021.1">
    <property type="nucleotide sequence ID" value="NZ_VDLX02000005.1"/>
</dbReference>
<dbReference type="Gene3D" id="3.40.50.970">
    <property type="match status" value="1"/>
</dbReference>
<feature type="domain" description="Transketolase-like pyrimidine-binding" evidence="8">
    <location>
        <begin position="1"/>
        <end position="176"/>
    </location>
</feature>
<evidence type="ECO:0000256" key="2">
    <source>
        <dbReference type="ARBA" id="ARBA00012281"/>
    </source>
</evidence>
<comment type="caution">
    <text evidence="9">The sequence shown here is derived from an EMBL/GenBank/DDBJ whole genome shotgun (WGS) entry which is preliminary data.</text>
</comment>
<sequence length="353" mass="37581">MRVGENLNRALHGLLADDPSVYVLGEDLLDPYGGAFKITKGLSTRFPDRVLTTPLSEGAVVGAASGLALAGGKAVVEIMFADFVALAFDQILNFAAKSVTMYGTRVPLPLVIRCPSGGHRGYGPTHSQSPQKHFIGIPGLSLFEMSPFHDNRAVLDRMLALGEPCLLFEDKVLYTRRMYEVDELFRWDLVDDVAVVRLDPGGPGGSGMSRGDAGPGGLEIPDGDLDYVLIVPGGLAHRALAAMRALLLGHDLAGVLLVPSRLYPFDPSPLLPILGRAPLVCVAEDGSAGGTWGGHVAADLHTRLWGRLRRPVKLVHSADSVIPTAAHLEREVLVQESTIRRAVLEGLGDSSAP</sequence>
<evidence type="ECO:0000256" key="1">
    <source>
        <dbReference type="ARBA" id="ARBA00001964"/>
    </source>
</evidence>
<evidence type="ECO:0000256" key="4">
    <source>
        <dbReference type="ARBA" id="ARBA00023002"/>
    </source>
</evidence>
<comment type="catalytic activity">
    <reaction evidence="7">
        <text>N(6)-[(R)-lipoyl]-L-lysyl-[protein] + pyruvate + H(+) = N(6)-[(R)-S(8)-acetyldihydrolipoyl]-L-lysyl-[protein] + CO2</text>
        <dbReference type="Rhea" id="RHEA:19189"/>
        <dbReference type="Rhea" id="RHEA-COMP:10474"/>
        <dbReference type="Rhea" id="RHEA-COMP:10478"/>
        <dbReference type="ChEBI" id="CHEBI:15361"/>
        <dbReference type="ChEBI" id="CHEBI:15378"/>
        <dbReference type="ChEBI" id="CHEBI:16526"/>
        <dbReference type="ChEBI" id="CHEBI:83099"/>
        <dbReference type="ChEBI" id="CHEBI:83111"/>
        <dbReference type="EC" id="1.2.4.1"/>
    </reaction>
</comment>
<comment type="cofactor">
    <cofactor evidence="1 7">
        <name>thiamine diphosphate</name>
        <dbReference type="ChEBI" id="CHEBI:58937"/>
    </cofactor>
</comment>
<dbReference type="SUPFAM" id="SSF52922">
    <property type="entry name" value="TK C-terminal domain-like"/>
    <property type="match status" value="1"/>
</dbReference>
<dbReference type="SUPFAM" id="SSF52518">
    <property type="entry name" value="Thiamin diphosphate-binding fold (THDP-binding)"/>
    <property type="match status" value="1"/>
</dbReference>
<evidence type="ECO:0000313" key="10">
    <source>
        <dbReference type="Proteomes" id="UP000312512"/>
    </source>
</evidence>
<evidence type="ECO:0000313" key="9">
    <source>
        <dbReference type="EMBL" id="KAB8194426.1"/>
    </source>
</evidence>
<proteinExistence type="predicted"/>
<reference evidence="9 10" key="1">
    <citation type="submission" date="2019-10" db="EMBL/GenBank/DDBJ databases">
        <title>Nonomuraea sp. nov., isolated from Phyllanthus amarus.</title>
        <authorList>
            <person name="Klykleung N."/>
            <person name="Tanasupawat S."/>
        </authorList>
    </citation>
    <scope>NUCLEOTIDE SEQUENCE [LARGE SCALE GENOMIC DNA]</scope>
    <source>
        <strain evidence="9 10">PA1-10</strain>
    </source>
</reference>
<dbReference type="GO" id="GO:0006086">
    <property type="term" value="P:pyruvate decarboxylation to acetyl-CoA"/>
    <property type="evidence" value="ECO:0007669"/>
    <property type="project" value="InterPro"/>
</dbReference>
<keyword evidence="6 7" id="KW-0670">Pyruvate</keyword>
<evidence type="ECO:0000259" key="8">
    <source>
        <dbReference type="SMART" id="SM00861"/>
    </source>
</evidence>
<dbReference type="InterPro" id="IPR027110">
    <property type="entry name" value="PDHB_mito-type"/>
</dbReference>
<dbReference type="OrthoDB" id="3512513at2"/>
<dbReference type="AlphaFoldDB" id="A0A5C4WK86"/>
<keyword evidence="10" id="KW-1185">Reference proteome</keyword>
<dbReference type="GO" id="GO:0000287">
    <property type="term" value="F:magnesium ion binding"/>
    <property type="evidence" value="ECO:0007669"/>
    <property type="project" value="UniProtKB-ARBA"/>
</dbReference>
<dbReference type="GO" id="GO:0004739">
    <property type="term" value="F:pyruvate dehydrogenase (acetyl-transferring) activity"/>
    <property type="evidence" value="ECO:0007669"/>
    <property type="project" value="UniProtKB-UniRule"/>
</dbReference>
<comment type="function">
    <text evidence="7">The pyruvate dehydrogenase complex catalyzes the overall conversion of pyruvate to acetyl-CoA and CO2.</text>
</comment>
<organism evidence="9 10">
    <name type="scientific">Nonomuraea phyllanthi</name>
    <dbReference type="NCBI Taxonomy" id="2219224"/>
    <lineage>
        <taxon>Bacteria</taxon>
        <taxon>Bacillati</taxon>
        <taxon>Actinomycetota</taxon>
        <taxon>Actinomycetes</taxon>
        <taxon>Streptosporangiales</taxon>
        <taxon>Streptosporangiaceae</taxon>
        <taxon>Nonomuraea</taxon>
    </lineage>
</organism>
<keyword evidence="4 7" id="KW-0560">Oxidoreductase</keyword>
<dbReference type="PANTHER" id="PTHR11624:SF96">
    <property type="entry name" value="PYRUVATE DEHYDROGENASE E1 COMPONENT SUBUNIT BETA, MITOCHONDRIAL"/>
    <property type="match status" value="1"/>
</dbReference>
<name>A0A5C4WK86_9ACTN</name>
<dbReference type="Proteomes" id="UP000312512">
    <property type="component" value="Unassembled WGS sequence"/>
</dbReference>
<evidence type="ECO:0000256" key="5">
    <source>
        <dbReference type="ARBA" id="ARBA00023052"/>
    </source>
</evidence>
<accession>A0A5C4WK86</accession>
<evidence type="ECO:0000256" key="6">
    <source>
        <dbReference type="ARBA" id="ARBA00023317"/>
    </source>
</evidence>
<dbReference type="EC" id="1.2.4.1" evidence="2 7"/>
<dbReference type="EMBL" id="VDLX02000005">
    <property type="protein sequence ID" value="KAB8194426.1"/>
    <property type="molecule type" value="Genomic_DNA"/>
</dbReference>
<evidence type="ECO:0000256" key="7">
    <source>
        <dbReference type="RuleBase" id="RU364074"/>
    </source>
</evidence>